<evidence type="ECO:0000313" key="4">
    <source>
        <dbReference type="EMBL" id="SNV97789.1"/>
    </source>
</evidence>
<dbReference type="Proteomes" id="UP000215134">
    <property type="component" value="Chromosome 1"/>
</dbReference>
<dbReference type="PANTHER" id="PTHR43877">
    <property type="entry name" value="AMINOALKYLPHOSPHONATE N-ACETYLTRANSFERASE-RELATED-RELATED"/>
    <property type="match status" value="1"/>
</dbReference>
<evidence type="ECO:0000259" key="3">
    <source>
        <dbReference type="PROSITE" id="PS51186"/>
    </source>
</evidence>
<dbReference type="GeneID" id="75026830"/>
<feature type="domain" description="N-acetyltransferase" evidence="3">
    <location>
        <begin position="1"/>
        <end position="138"/>
    </location>
</feature>
<name>A0A240BQV9_SERFI</name>
<accession>A0A240BQV9</accession>
<dbReference type="SUPFAM" id="SSF55729">
    <property type="entry name" value="Acyl-CoA N-acyltransferases (Nat)"/>
    <property type="match status" value="1"/>
</dbReference>
<dbReference type="OrthoDB" id="9787920at2"/>
<dbReference type="PROSITE" id="PS51186">
    <property type="entry name" value="GNAT"/>
    <property type="match status" value="1"/>
</dbReference>
<sequence>MNITVADTLDEHTLDAIRQGLRAHNQPYIDGGLRRSLNAYARDADGRVVAGLTAVTWGNWLSIDWLWVDAPQRGSGLGRQVMQAAERAALARGCRYSRLDTFSFQARPFYEKLGYQLQMTLKDYPVEHECYFMTKTLTE</sequence>
<keyword evidence="1 4" id="KW-0808">Transferase</keyword>
<evidence type="ECO:0000256" key="2">
    <source>
        <dbReference type="ARBA" id="ARBA00023315"/>
    </source>
</evidence>
<dbReference type="RefSeq" id="WP_095096683.1">
    <property type="nucleotide sequence ID" value="NZ_CAMIQD010000002.1"/>
</dbReference>
<dbReference type="STRING" id="1411141.GCA_001590885_03314"/>
<evidence type="ECO:0000313" key="5">
    <source>
        <dbReference type="Proteomes" id="UP000215134"/>
    </source>
</evidence>
<dbReference type="CDD" id="cd04301">
    <property type="entry name" value="NAT_SF"/>
    <property type="match status" value="1"/>
</dbReference>
<dbReference type="InterPro" id="IPR016181">
    <property type="entry name" value="Acyl_CoA_acyltransferase"/>
</dbReference>
<dbReference type="KEGG" id="sfj:SAMEA4384070_1665"/>
<dbReference type="GO" id="GO:0016747">
    <property type="term" value="F:acyltransferase activity, transferring groups other than amino-acyl groups"/>
    <property type="evidence" value="ECO:0007669"/>
    <property type="project" value="InterPro"/>
</dbReference>
<dbReference type="AlphaFoldDB" id="A0A240BQV9"/>
<evidence type="ECO:0000256" key="1">
    <source>
        <dbReference type="ARBA" id="ARBA00022679"/>
    </source>
</evidence>
<organism evidence="4 5">
    <name type="scientific">Serratia ficaria</name>
    <dbReference type="NCBI Taxonomy" id="61651"/>
    <lineage>
        <taxon>Bacteria</taxon>
        <taxon>Pseudomonadati</taxon>
        <taxon>Pseudomonadota</taxon>
        <taxon>Gammaproteobacteria</taxon>
        <taxon>Enterobacterales</taxon>
        <taxon>Yersiniaceae</taxon>
        <taxon>Serratia</taxon>
    </lineage>
</organism>
<dbReference type="PANTHER" id="PTHR43877:SF2">
    <property type="entry name" value="AMINOALKYLPHOSPHONATE N-ACETYLTRANSFERASE-RELATED"/>
    <property type="match status" value="1"/>
</dbReference>
<dbReference type="InterPro" id="IPR050832">
    <property type="entry name" value="Bact_Acetyltransf"/>
</dbReference>
<dbReference type="Pfam" id="PF00583">
    <property type="entry name" value="Acetyltransf_1"/>
    <property type="match status" value="1"/>
</dbReference>
<proteinExistence type="predicted"/>
<dbReference type="EMBL" id="LT906479">
    <property type="protein sequence ID" value="SNV97789.1"/>
    <property type="molecule type" value="Genomic_DNA"/>
</dbReference>
<gene>
    <name evidence="4" type="ORF">SAMEA4384070_01665</name>
</gene>
<protein>
    <submittedName>
        <fullName evidence="4">Putative acetyltransferase</fullName>
    </submittedName>
</protein>
<keyword evidence="2" id="KW-0012">Acyltransferase</keyword>
<reference evidence="4 5" key="1">
    <citation type="submission" date="2017-06" db="EMBL/GenBank/DDBJ databases">
        <authorList>
            <consortium name="Pathogen Informatics"/>
        </authorList>
    </citation>
    <scope>NUCLEOTIDE SEQUENCE [LARGE SCALE GENOMIC DNA]</scope>
    <source>
        <strain evidence="4 5">NCTC12148</strain>
    </source>
</reference>
<dbReference type="Gene3D" id="3.40.630.30">
    <property type="match status" value="1"/>
</dbReference>
<keyword evidence="5" id="KW-1185">Reference proteome</keyword>
<dbReference type="InterPro" id="IPR000182">
    <property type="entry name" value="GNAT_dom"/>
</dbReference>